<reference evidence="6" key="1">
    <citation type="submission" date="2017-01" db="EMBL/GenBank/DDBJ databases">
        <authorList>
            <person name="Varghese N."/>
            <person name="Submissions S."/>
        </authorList>
    </citation>
    <scope>NUCLEOTIDE SEQUENCE [LARGE SCALE GENOMIC DNA]</scope>
    <source>
        <strain evidence="6">DSM 45196</strain>
    </source>
</reference>
<dbReference type="Pfam" id="PF01804">
    <property type="entry name" value="Penicil_amidase"/>
    <property type="match status" value="1"/>
</dbReference>
<dbReference type="GO" id="GO:0016811">
    <property type="term" value="F:hydrolase activity, acting on carbon-nitrogen (but not peptide) bonds, in linear amides"/>
    <property type="evidence" value="ECO:0007669"/>
    <property type="project" value="InterPro"/>
</dbReference>
<evidence type="ECO:0000256" key="1">
    <source>
        <dbReference type="ARBA" id="ARBA00006586"/>
    </source>
</evidence>
<dbReference type="InterPro" id="IPR043146">
    <property type="entry name" value="Penicillin_amidase_N_B-knob"/>
</dbReference>
<dbReference type="InterPro" id="IPR029055">
    <property type="entry name" value="Ntn_hydrolases_N"/>
</dbReference>
<protein>
    <submittedName>
        <fullName evidence="5">Penicillin amidase</fullName>
    </submittedName>
</protein>
<dbReference type="InterPro" id="IPR002692">
    <property type="entry name" value="S45"/>
</dbReference>
<evidence type="ECO:0000256" key="3">
    <source>
        <dbReference type="ARBA" id="ARBA00023145"/>
    </source>
</evidence>
<evidence type="ECO:0000313" key="5">
    <source>
        <dbReference type="EMBL" id="SIT01929.1"/>
    </source>
</evidence>
<organism evidence="5 6">
    <name type="scientific">Kroppenstedtia eburnea</name>
    <dbReference type="NCBI Taxonomy" id="714067"/>
    <lineage>
        <taxon>Bacteria</taxon>
        <taxon>Bacillati</taxon>
        <taxon>Bacillota</taxon>
        <taxon>Bacilli</taxon>
        <taxon>Bacillales</taxon>
        <taxon>Thermoactinomycetaceae</taxon>
        <taxon>Kroppenstedtia</taxon>
    </lineage>
</organism>
<dbReference type="Gene3D" id="2.30.120.10">
    <property type="match status" value="1"/>
</dbReference>
<keyword evidence="2" id="KW-0378">Hydrolase</keyword>
<name>A0A1N7NUN4_9BACL</name>
<dbReference type="Gene3D" id="3.60.20.10">
    <property type="entry name" value="Glutamine Phosphoribosylpyrophosphate, subunit 1, domain 1"/>
    <property type="match status" value="1"/>
</dbReference>
<sequence length="916" mass="101918">MVNQWAVGMVCVTIVGFVFALRSGKRGRRKVLRSVICLGMAGLLALFSIHGGNTPVEAEGTPDPGGFLNIMPPGQNGVANFGDVLAFLISKKFPKHFNDQTQMYESLIGRSPTLTEDELTRYFKVASLGVEGKPERTYSPQRGVTVERDGFGVPHIEGETREATMFAVGYVTAEDRLFMMDVLRHLGRAQLSQFLGDSERNRRMDEAQLKVAPYTEADLTRQAQELCAQGTEGAQVCEDMEAYVAGINAYIKKARLNPKYLPGEYVALFKIPQKWKMEDSVAIASLVGGIFGKGGGEEVAAGKFLSQLQQKHGEKEGRRIWEDFRSAEDPETPVTIRERFPYQEGHRVDSRSTALLDLETVDQTLKEMEPPEMKIDGPMGPIDLRVPDGMSNAILVGGKHTEAGRPIAVFGPQTSYFSPQLLTEVAVRGPGIEARGVGFAGVNLYVQMGRGRDFSWSATSAGADNVDQWVVKLCEPAGGKPTLDSKGYLYKGECRPMETLNHTQQTAPWVKKEERTPRMKTKRMNMKVNRTLYGPVSARGTVKGEPVAVVTQRSTYMKELNSAIGFKRVNDPRYMSGGAASFQRAFDRVDYTFNWFYVDKQDIAYKHSCLCPVRDKRTDPDLPTWGNGEYDWSGEFLKPEQQPRVINPKQGYLVNWNNKQAPGFRANDEQFSYGSIHRSDLLEKRLKAAVESGNKLTRADMVNIMADAATVDLKGQEVYPWVLKVLGEKAPGGDPVLQEMRDRLARWVETGGHRRDLAGNDGKYDHAVAIAIGDAYFKRLAKAMFDPVLAGADLPNVVEDYPSQGLGSAFNAGYYTYVHKDLRQVLGGKVKGPWHRSYCGEGDLNTCRDTLWKALEATAGDLQQTYGSAYVNNWVYDATKDEIIQEPLGAVEAPRMRWMNRPTFQQVVQVGVPIRQ</sequence>
<feature type="transmembrane region" description="Helical" evidence="4">
    <location>
        <begin position="31"/>
        <end position="49"/>
    </location>
</feature>
<dbReference type="PANTHER" id="PTHR34218:SF4">
    <property type="entry name" value="ACYL-HOMOSERINE LACTONE ACYLASE QUIP"/>
    <property type="match status" value="1"/>
</dbReference>
<dbReference type="AlphaFoldDB" id="A0A1N7NUN4"/>
<evidence type="ECO:0000256" key="2">
    <source>
        <dbReference type="ARBA" id="ARBA00022801"/>
    </source>
</evidence>
<dbReference type="OrthoDB" id="9759796at2"/>
<keyword evidence="6" id="KW-1185">Reference proteome</keyword>
<keyword evidence="3" id="KW-0865">Zymogen</keyword>
<dbReference type="InterPro" id="IPR023343">
    <property type="entry name" value="Penicillin_amidase_dom1"/>
</dbReference>
<dbReference type="Gene3D" id="1.10.439.10">
    <property type="entry name" value="Penicillin Amidohydrolase, domain 1"/>
    <property type="match status" value="1"/>
</dbReference>
<keyword evidence="4" id="KW-0812">Transmembrane</keyword>
<dbReference type="EMBL" id="FTOD01000010">
    <property type="protein sequence ID" value="SIT01929.1"/>
    <property type="molecule type" value="Genomic_DNA"/>
</dbReference>
<comment type="similarity">
    <text evidence="1">Belongs to the peptidase S45 family.</text>
</comment>
<dbReference type="Gene3D" id="1.10.1400.10">
    <property type="match status" value="1"/>
</dbReference>
<dbReference type="InterPro" id="IPR043147">
    <property type="entry name" value="Penicillin_amidase_A-knob"/>
</dbReference>
<accession>A0A1N7NUN4</accession>
<dbReference type="PANTHER" id="PTHR34218">
    <property type="entry name" value="PEPTIDASE S45 PENICILLIN AMIDASE"/>
    <property type="match status" value="1"/>
</dbReference>
<evidence type="ECO:0000313" key="6">
    <source>
        <dbReference type="Proteomes" id="UP000186795"/>
    </source>
</evidence>
<dbReference type="SUPFAM" id="SSF56235">
    <property type="entry name" value="N-terminal nucleophile aminohydrolases (Ntn hydrolases)"/>
    <property type="match status" value="1"/>
</dbReference>
<proteinExistence type="inferred from homology"/>
<feature type="transmembrane region" description="Helical" evidence="4">
    <location>
        <begin position="6"/>
        <end position="24"/>
    </location>
</feature>
<dbReference type="Gene3D" id="1.10.287.150">
    <property type="match status" value="1"/>
</dbReference>
<keyword evidence="4" id="KW-1133">Transmembrane helix</keyword>
<gene>
    <name evidence="5" type="ORF">SAMN05421790_11052</name>
</gene>
<evidence type="ECO:0000256" key="4">
    <source>
        <dbReference type="SAM" id="Phobius"/>
    </source>
</evidence>
<dbReference type="Proteomes" id="UP000186795">
    <property type="component" value="Unassembled WGS sequence"/>
</dbReference>
<dbReference type="GO" id="GO:0017000">
    <property type="term" value="P:antibiotic biosynthetic process"/>
    <property type="evidence" value="ECO:0007669"/>
    <property type="project" value="InterPro"/>
</dbReference>
<keyword evidence="4" id="KW-0472">Membrane</keyword>